<reference evidence="1" key="1">
    <citation type="submission" date="2020-07" db="EMBL/GenBank/DDBJ databases">
        <title>Multicomponent nature underlies the extraordinary mechanical properties of spider dragline silk.</title>
        <authorList>
            <person name="Kono N."/>
            <person name="Nakamura H."/>
            <person name="Mori M."/>
            <person name="Yoshida Y."/>
            <person name="Ohtoshi R."/>
            <person name="Malay A.D."/>
            <person name="Moran D.A.P."/>
            <person name="Tomita M."/>
            <person name="Numata K."/>
            <person name="Arakawa K."/>
        </authorList>
    </citation>
    <scope>NUCLEOTIDE SEQUENCE</scope>
</reference>
<gene>
    <name evidence="1" type="ORF">TNCT_551241</name>
</gene>
<comment type="caution">
    <text evidence="1">The sequence shown here is derived from an EMBL/GenBank/DDBJ whole genome shotgun (WGS) entry which is preliminary data.</text>
</comment>
<name>A0A8X6J7P1_TRICU</name>
<protein>
    <submittedName>
        <fullName evidence="1">Uncharacterized protein</fullName>
    </submittedName>
</protein>
<dbReference type="AlphaFoldDB" id="A0A8X6J7P1"/>
<organism evidence="1 2">
    <name type="scientific">Trichonephila clavata</name>
    <name type="common">Joro spider</name>
    <name type="synonym">Nephila clavata</name>
    <dbReference type="NCBI Taxonomy" id="2740835"/>
    <lineage>
        <taxon>Eukaryota</taxon>
        <taxon>Metazoa</taxon>
        <taxon>Ecdysozoa</taxon>
        <taxon>Arthropoda</taxon>
        <taxon>Chelicerata</taxon>
        <taxon>Arachnida</taxon>
        <taxon>Araneae</taxon>
        <taxon>Araneomorphae</taxon>
        <taxon>Entelegynae</taxon>
        <taxon>Araneoidea</taxon>
        <taxon>Nephilidae</taxon>
        <taxon>Trichonephila</taxon>
    </lineage>
</organism>
<dbReference type="Proteomes" id="UP000887116">
    <property type="component" value="Unassembled WGS sequence"/>
</dbReference>
<proteinExistence type="predicted"/>
<sequence length="91" mass="10536">MVPNLKIERYLKTKRYLKPTVAIKNTLIDFRPVFSNPPSALMWDSDLKRRRYSSNKHQGVSGARITGKVTSMRIEQQGCLQKISSRNFKIP</sequence>
<accession>A0A8X6J7P1</accession>
<dbReference type="EMBL" id="BMAO01018490">
    <property type="protein sequence ID" value="GFR23865.1"/>
    <property type="molecule type" value="Genomic_DNA"/>
</dbReference>
<evidence type="ECO:0000313" key="1">
    <source>
        <dbReference type="EMBL" id="GFR23865.1"/>
    </source>
</evidence>
<evidence type="ECO:0000313" key="2">
    <source>
        <dbReference type="Proteomes" id="UP000887116"/>
    </source>
</evidence>
<keyword evidence="2" id="KW-1185">Reference proteome</keyword>